<proteinExistence type="predicted"/>
<protein>
    <recommendedName>
        <fullName evidence="3">XRE family transcriptional regulator</fullName>
    </recommendedName>
</protein>
<reference evidence="2" key="1">
    <citation type="journal article" date="2019" name="Int. J. Syst. Evol. Microbiol.">
        <title>The Global Catalogue of Microorganisms (GCM) 10K type strain sequencing project: providing services to taxonomists for standard genome sequencing and annotation.</title>
        <authorList>
            <consortium name="The Broad Institute Genomics Platform"/>
            <consortium name="The Broad Institute Genome Sequencing Center for Infectious Disease"/>
            <person name="Wu L."/>
            <person name="Ma J."/>
        </authorList>
    </citation>
    <scope>NUCLEOTIDE SEQUENCE [LARGE SCALE GENOMIC DNA]</scope>
    <source>
        <strain evidence="2">CGMCC 4.7676</strain>
    </source>
</reference>
<accession>A0ABV7P6G8</accession>
<evidence type="ECO:0000313" key="1">
    <source>
        <dbReference type="EMBL" id="MFC3453352.1"/>
    </source>
</evidence>
<comment type="caution">
    <text evidence="1">The sequence shown here is derived from an EMBL/GenBank/DDBJ whole genome shotgun (WGS) entry which is preliminary data.</text>
</comment>
<name>A0ABV7P6G8_9PSEU</name>
<organism evidence="1 2">
    <name type="scientific">Amycolatopsis speibonae</name>
    <dbReference type="NCBI Taxonomy" id="1450224"/>
    <lineage>
        <taxon>Bacteria</taxon>
        <taxon>Bacillati</taxon>
        <taxon>Actinomycetota</taxon>
        <taxon>Actinomycetes</taxon>
        <taxon>Pseudonocardiales</taxon>
        <taxon>Pseudonocardiaceae</taxon>
        <taxon>Amycolatopsis</taxon>
    </lineage>
</organism>
<keyword evidence="2" id="KW-1185">Reference proteome</keyword>
<evidence type="ECO:0000313" key="2">
    <source>
        <dbReference type="Proteomes" id="UP001595645"/>
    </source>
</evidence>
<dbReference type="RefSeq" id="WP_378242107.1">
    <property type="nucleotide sequence ID" value="NZ_JBHRWK010000047.1"/>
</dbReference>
<sequence>MTLHALQSRLARRGIQVAIGTLSNRQTGHNRPERPESLRAVAALEELFTLAPGALTTLLGPRRPRGRLPAGGLEHLRFDAVPGGPALAKIISEICPEIPNDVKVLHTEEEVVLAPGRVLREIRTRFLAQAGMDGVDRCFAVNLADRAHDLDTVQVKAIQNCRPGRVRGDYSRWLVATELLLDQVFNTGETFLVEYTAVIDQPIDEDEYFRAFGRSVGLYVLRVQFTPSELPVRCYQFQTTHAGQPRTEQEVHLSNARFVLTATQNPKRGVAGIRREWE</sequence>
<gene>
    <name evidence="1" type="ORF">ACFOSH_28280</name>
</gene>
<dbReference type="Proteomes" id="UP001595645">
    <property type="component" value="Unassembled WGS sequence"/>
</dbReference>
<evidence type="ECO:0008006" key="3">
    <source>
        <dbReference type="Google" id="ProtNLM"/>
    </source>
</evidence>
<dbReference type="EMBL" id="JBHRWK010000047">
    <property type="protein sequence ID" value="MFC3453352.1"/>
    <property type="molecule type" value="Genomic_DNA"/>
</dbReference>